<proteinExistence type="predicted"/>
<comment type="caution">
    <text evidence="2">The sequence shown here is derived from an EMBL/GenBank/DDBJ whole genome shotgun (WGS) entry which is preliminary data.</text>
</comment>
<keyword evidence="1" id="KW-0472">Membrane</keyword>
<feature type="transmembrane region" description="Helical" evidence="1">
    <location>
        <begin position="21"/>
        <end position="41"/>
    </location>
</feature>
<accession>U2KUG4</accession>
<reference evidence="2 3" key="1">
    <citation type="submission" date="2013-06" db="EMBL/GenBank/DDBJ databases">
        <authorList>
            <person name="Weinstock G."/>
            <person name="Sodergren E."/>
            <person name="Lobos E.A."/>
            <person name="Fulton L."/>
            <person name="Fulton R."/>
            <person name="Courtney L."/>
            <person name="Fronick C."/>
            <person name="O'Laughlin M."/>
            <person name="Godfrey J."/>
            <person name="Wilson R.M."/>
            <person name="Miner T."/>
            <person name="Farmer C."/>
            <person name="Delehaunty K."/>
            <person name="Cordes M."/>
            <person name="Minx P."/>
            <person name="Tomlinson C."/>
            <person name="Chen J."/>
            <person name="Wollam A."/>
            <person name="Pepin K.H."/>
            <person name="Bhonagiri V."/>
            <person name="Zhang X."/>
            <person name="Warren W."/>
            <person name="Mitreva M."/>
            <person name="Mardis E.R."/>
            <person name="Wilson R.K."/>
        </authorList>
    </citation>
    <scope>NUCLEOTIDE SEQUENCE [LARGE SCALE GENOMIC DNA]</scope>
    <source>
        <strain evidence="2 3">W1703</strain>
    </source>
</reference>
<dbReference type="HOGENOM" id="CLU_3240439_0_0_9"/>
<name>U2KUG4_9STRE</name>
<keyword evidence="1" id="KW-1133">Transmembrane helix</keyword>
<sequence>MQTKILQILICSVGGRLWLSNFMNLVFPFNFWSLTTFGLSFPL</sequence>
<evidence type="ECO:0000313" key="2">
    <source>
        <dbReference type="EMBL" id="ERJ78478.1"/>
    </source>
</evidence>
<dbReference type="EMBL" id="AWVA01000014">
    <property type="protein sequence ID" value="ERJ78478.1"/>
    <property type="molecule type" value="Genomic_DNA"/>
</dbReference>
<evidence type="ECO:0000313" key="3">
    <source>
        <dbReference type="Proteomes" id="UP000016617"/>
    </source>
</evidence>
<protein>
    <submittedName>
        <fullName evidence="2">Uncharacterized protein</fullName>
    </submittedName>
</protein>
<gene>
    <name evidence="2" type="ORF">HMPREF1557_00281</name>
</gene>
<dbReference type="AlphaFoldDB" id="U2KUG4"/>
<keyword evidence="1" id="KW-0812">Transmembrane</keyword>
<dbReference type="Proteomes" id="UP000016617">
    <property type="component" value="Unassembled WGS sequence"/>
</dbReference>
<organism evidence="2 3">
    <name type="scientific">Streptococcus sobrinus W1703</name>
    <dbReference type="NCBI Taxonomy" id="1227275"/>
    <lineage>
        <taxon>Bacteria</taxon>
        <taxon>Bacillati</taxon>
        <taxon>Bacillota</taxon>
        <taxon>Bacilli</taxon>
        <taxon>Lactobacillales</taxon>
        <taxon>Streptococcaceae</taxon>
        <taxon>Streptococcus</taxon>
    </lineage>
</organism>
<evidence type="ECO:0000256" key="1">
    <source>
        <dbReference type="SAM" id="Phobius"/>
    </source>
</evidence>